<dbReference type="GO" id="GO:0005737">
    <property type="term" value="C:cytoplasm"/>
    <property type="evidence" value="ECO:0007669"/>
    <property type="project" value="TreeGrafter"/>
</dbReference>
<feature type="region of interest" description="Disordered" evidence="4">
    <location>
        <begin position="505"/>
        <end position="530"/>
    </location>
</feature>
<gene>
    <name evidence="7" type="ORF">NKR23_g2346</name>
</gene>
<dbReference type="InterPro" id="IPR015943">
    <property type="entry name" value="WD40/YVTN_repeat-like_dom_sf"/>
</dbReference>
<evidence type="ECO:0000313" key="8">
    <source>
        <dbReference type="Proteomes" id="UP001174694"/>
    </source>
</evidence>
<evidence type="ECO:0000256" key="3">
    <source>
        <dbReference type="ARBA" id="ARBA00022737"/>
    </source>
</evidence>
<evidence type="ECO:0000259" key="6">
    <source>
        <dbReference type="Pfam" id="PF21719"/>
    </source>
</evidence>
<dbReference type="SUPFAM" id="SSF50978">
    <property type="entry name" value="WD40 repeat-like"/>
    <property type="match status" value="1"/>
</dbReference>
<proteinExistence type="inferred from homology"/>
<dbReference type="FunFam" id="2.130.10.10:FF:001167">
    <property type="entry name" value="Uncharacterized protein"/>
    <property type="match status" value="1"/>
</dbReference>
<keyword evidence="3" id="KW-0677">Repeat</keyword>
<dbReference type="PANTHER" id="PTHR16453">
    <property type="entry name" value="WD40 DOMAIN-CONTAINING PROTEIN MIO FAMILY MEMBER"/>
    <property type="match status" value="1"/>
</dbReference>
<accession>A0AA38RR32</accession>
<dbReference type="GO" id="GO:1904263">
    <property type="term" value="P:positive regulation of TORC1 signaling"/>
    <property type="evidence" value="ECO:0007669"/>
    <property type="project" value="TreeGrafter"/>
</dbReference>
<evidence type="ECO:0000259" key="5">
    <source>
        <dbReference type="Pfam" id="PF17034"/>
    </source>
</evidence>
<keyword evidence="8" id="KW-1185">Reference proteome</keyword>
<dbReference type="EMBL" id="JANBVO010000004">
    <property type="protein sequence ID" value="KAJ9155102.1"/>
    <property type="molecule type" value="Genomic_DNA"/>
</dbReference>
<reference evidence="7" key="1">
    <citation type="submission" date="2022-07" db="EMBL/GenBank/DDBJ databases">
        <title>Fungi with potential for degradation of polypropylene.</title>
        <authorList>
            <person name="Gostincar C."/>
        </authorList>
    </citation>
    <scope>NUCLEOTIDE SEQUENCE</scope>
    <source>
        <strain evidence="7">EXF-13308</strain>
    </source>
</reference>
<protein>
    <submittedName>
        <fullName evidence="7">WD repeat domain-containing protein</fullName>
    </submittedName>
</protein>
<feature type="domain" description="MIOS-like alpha-solenoid" evidence="6">
    <location>
        <begin position="559"/>
        <end position="799"/>
    </location>
</feature>
<dbReference type="InterPro" id="IPR036322">
    <property type="entry name" value="WD40_repeat_dom_sf"/>
</dbReference>
<dbReference type="Pfam" id="PF21719">
    <property type="entry name" value="MIOS_a-sol"/>
    <property type="match status" value="1"/>
</dbReference>
<feature type="region of interest" description="Disordered" evidence="4">
    <location>
        <begin position="931"/>
        <end position="954"/>
    </location>
</feature>
<evidence type="ECO:0000313" key="7">
    <source>
        <dbReference type="EMBL" id="KAJ9155102.1"/>
    </source>
</evidence>
<dbReference type="InterPro" id="IPR037593">
    <property type="entry name" value="MIOS/Sea4"/>
</dbReference>
<dbReference type="InterPro" id="IPR031488">
    <property type="entry name" value="Zn_ribbon_mio"/>
</dbReference>
<name>A0AA38RR32_9PEZI</name>
<evidence type="ECO:0000256" key="2">
    <source>
        <dbReference type="ARBA" id="ARBA00022574"/>
    </source>
</evidence>
<dbReference type="Gene3D" id="2.130.10.10">
    <property type="entry name" value="YVTN repeat-like/Quinoprotein amine dehydrogenase"/>
    <property type="match status" value="1"/>
</dbReference>
<dbReference type="Proteomes" id="UP001174694">
    <property type="component" value="Unassembled WGS sequence"/>
</dbReference>
<keyword evidence="2" id="KW-0853">WD repeat</keyword>
<dbReference type="InterPro" id="IPR049092">
    <property type="entry name" value="MIOS_a-sol"/>
</dbReference>
<sequence>MDRPDPGLVRWSPNPAHDSFLHINVQHRVVQLFEPTGRAQRGKFDYKRVSKHDDVPPLTAIDWSPSIPGLVAAGTSTGIVNLLRVDDNSNAYMELGLKVSRTCQAVSFSTSGLLAVGLDRVRSDQCLHIWDVNRLSSGISTSVSGFGPHVEPFTDPVRRLEASMSISSVKFFEDNPNTLVVGIRGQGLRIHDLREEASSYNFPTRCNNNLAIDYADPNYFASSALDQPGIMIWDRRARSRPVASASYLDAVDTDELPWGGALRLDRAMETESNPQALNDRNSLIRALRYCRDHRGMLAVLSRTGQLKVFSTQTEFTPAEMDAVESPELLQVRKSHEMDNFYADPSRKHERIVSFDWLTMESPALRPRLLVLRASGAFDILEIPSFTRTYPYKLTPWQAPYRGLMEGSRYHSLMEFEPSQIAQTLGPLFMEDALDDIPIFGENKADVETLVQGALRARLPDEDIVVDREASTTPLPKSFHEAGSVAEKLRVLRKYANEVLHPPVEELLSEKSSVSGKEKTQPPTGPPSNRELHEKLLKSVMDTKGFPKAAQVILDHVMLLRAKERYLFDMERNHIVLADDPWLRDVWSWIGGAEEAASDGGMITHPLDLSFMGVHTVWTNELGERPSTRLSDISATTETPAWERCANTISKRRGLPKFDGTETKKPHHRQLCLEMCNWGRTQDRNVYNEEEDITGAEKPSTWYTMMTAHALFRGDSKQAVQILKKASTAHPQLLFVSLALQLIGKGDHEFAPEQLDFDEAVASKTDPYLRAISSLIATGDWAALAGQRSLPLRDRVFIAVRHFDDDHLTRWLTEEVEEAVDTGDIEGIVLTGITERMVDILSKYVEKFHDFQTATLIMSICAPRYIDDYRCTGWRNAYRSYLQRHKAFFQRTKFEVESTKKSKRDGRPTVKVPYRQINLRCVYCDAETTLNPPSGPGGGSASTIPGPFGDRGGNPLTSKMSATGISCPNCKRHLPRCVVCLEIVGLPRSDKPEAAADSETRLAARFPTFCLKCEHVLHLDHARQWFARHVECPVPECRCRCNFRANPELNYH</sequence>
<dbReference type="AlphaFoldDB" id="A0AA38RR32"/>
<dbReference type="Pfam" id="PF17034">
    <property type="entry name" value="zinc_ribbon_16"/>
    <property type="match status" value="1"/>
</dbReference>
<comment type="similarity">
    <text evidence="1">Belongs to the WD repeat mio family.</text>
</comment>
<evidence type="ECO:0000256" key="1">
    <source>
        <dbReference type="ARBA" id="ARBA00009713"/>
    </source>
</evidence>
<dbReference type="PANTHER" id="PTHR16453:SF9">
    <property type="entry name" value="GATOR COMPLEX PROTEIN MIOS"/>
    <property type="match status" value="1"/>
</dbReference>
<evidence type="ECO:0000256" key="4">
    <source>
        <dbReference type="SAM" id="MobiDB-lite"/>
    </source>
</evidence>
<feature type="domain" description="GATOR2 complex protein MIO zinc-ribbon like" evidence="5">
    <location>
        <begin position="964"/>
        <end position="1041"/>
    </location>
</feature>
<comment type="caution">
    <text evidence="7">The sequence shown here is derived from an EMBL/GenBank/DDBJ whole genome shotgun (WGS) entry which is preliminary data.</text>
</comment>
<organism evidence="7 8">
    <name type="scientific">Pleurostoma richardsiae</name>
    <dbReference type="NCBI Taxonomy" id="41990"/>
    <lineage>
        <taxon>Eukaryota</taxon>
        <taxon>Fungi</taxon>
        <taxon>Dikarya</taxon>
        <taxon>Ascomycota</taxon>
        <taxon>Pezizomycotina</taxon>
        <taxon>Sordariomycetes</taxon>
        <taxon>Sordariomycetidae</taxon>
        <taxon>Calosphaeriales</taxon>
        <taxon>Pleurostomataceae</taxon>
        <taxon>Pleurostoma</taxon>
    </lineage>
</organism>